<accession>A0A173W6G0</accession>
<dbReference type="Gene3D" id="2.60.40.4270">
    <property type="entry name" value="Listeria-Bacteroides repeat domain"/>
    <property type="match status" value="2"/>
</dbReference>
<gene>
    <name evidence="2" type="ORF">ERS852417_00003</name>
</gene>
<comment type="subcellular location">
    <subcellularLocation>
        <location evidence="1">Cell envelope</location>
    </subcellularLocation>
</comment>
<organism evidence="2 3">
    <name type="scientific">Agathobacter rectalis</name>
    <dbReference type="NCBI Taxonomy" id="39491"/>
    <lineage>
        <taxon>Bacteria</taxon>
        <taxon>Bacillati</taxon>
        <taxon>Bacillota</taxon>
        <taxon>Clostridia</taxon>
        <taxon>Lachnospirales</taxon>
        <taxon>Lachnospiraceae</taxon>
        <taxon>Agathobacter</taxon>
    </lineage>
</organism>
<protein>
    <submittedName>
        <fullName evidence="2">Listeria-Bacteroides repeat domain (List_Bact_rpt)</fullName>
    </submittedName>
</protein>
<dbReference type="InterPro" id="IPR013378">
    <property type="entry name" value="InlB-like_B-rpt"/>
</dbReference>
<evidence type="ECO:0000313" key="3">
    <source>
        <dbReference type="Proteomes" id="UP000095384"/>
    </source>
</evidence>
<name>A0A173W6G0_9FIRM</name>
<dbReference type="EMBL" id="CYYW01000001">
    <property type="protein sequence ID" value="CUN33975.1"/>
    <property type="molecule type" value="Genomic_DNA"/>
</dbReference>
<dbReference type="GO" id="GO:0030313">
    <property type="term" value="C:cell envelope"/>
    <property type="evidence" value="ECO:0007669"/>
    <property type="project" value="UniProtKB-SubCell"/>
</dbReference>
<dbReference type="Pfam" id="PF09479">
    <property type="entry name" value="Flg_new"/>
    <property type="match status" value="3"/>
</dbReference>
<dbReference type="InterPro" id="IPR042229">
    <property type="entry name" value="Listeria/Bacterioides_rpt_sf"/>
</dbReference>
<dbReference type="RefSeq" id="WP_055222504.1">
    <property type="nucleotide sequence ID" value="NZ_CYYW01000001.1"/>
</dbReference>
<sequence length="749" mass="81618">MLSRLKKIAKRAGAIIVAGIVTLTALPVIPVQAAETKNYHLYQNAKQVYDSISETRKIYTTPDNSELFWVTKSNKASSSSHLKYRTLGWRLVISGSGYSQKCDLILNNTIKRPAGALGECESDGYYYILYTIDLKTVYNRMCAQNSSIAAAIYGGSSYHIVAHPIMTKVPANSSPSGSLTGENSNGTVNASGFVCFMDENGGYNALKNCASWSSASYDAFSDFHSGRNCDISAMKYNVRYRIVDGNGNAVENTSLSSGLKTNSGGGVVNSRGSAYSQNVTSFAPISALNVAITKPGYTLETVWKKSGTNYAVGFGGQITSYAIGGNTTLVAKVTPNTYYVDYYKDGNVIMRQTCTYDKNFSTYDGTSVSWDNYVFKNWNTQENGKGTIYNSKQTVKNLTTVPGGVVKLYAQKEPKEYEVTLNPVGGSGGTDKVYEKYGIRYTAQSEKVVNNPASISAVTSPKKFGYDFTGYFTSANGEGNKFADGVNPLMQTPNANHTVAITKDTVMFNAKNTHTVYANYTPRTPVISFNKQGGLGGSDSTTATFGSDLPLVDNNKNSLSAPSKEGWSFKGYYTEPDGRGTMFYNESMGATKTCDFEDNLTVYAYWVDNIPPTVTVVPTTNGWTNQAINITIRMHDTGSGLKKSGCVIKMDGKEIGWNRWFSDGCTDEVVTTITCTTEGIHKYEAIATDMWGNVSSAMTVVYYDITAPKGSVHAYGPGVSERIPMTYLNNSSVWYIRDGKVTDYNVKYD</sequence>
<dbReference type="AlphaFoldDB" id="A0A173W6G0"/>
<reference evidence="2 3" key="1">
    <citation type="submission" date="2015-09" db="EMBL/GenBank/DDBJ databases">
        <authorList>
            <consortium name="Pathogen Informatics"/>
        </authorList>
    </citation>
    <scope>NUCLEOTIDE SEQUENCE [LARGE SCALE GENOMIC DNA]</scope>
    <source>
        <strain evidence="2 3">2789STDY5608860</strain>
    </source>
</reference>
<proteinExistence type="predicted"/>
<dbReference type="Proteomes" id="UP000095384">
    <property type="component" value="Unassembled WGS sequence"/>
</dbReference>
<evidence type="ECO:0000256" key="1">
    <source>
        <dbReference type="ARBA" id="ARBA00004196"/>
    </source>
</evidence>
<evidence type="ECO:0000313" key="2">
    <source>
        <dbReference type="EMBL" id="CUN33975.1"/>
    </source>
</evidence>